<dbReference type="Proteomes" id="UP000663842">
    <property type="component" value="Unassembled WGS sequence"/>
</dbReference>
<comment type="caution">
    <text evidence="2">The sequence shown here is derived from an EMBL/GenBank/DDBJ whole genome shotgun (WGS) entry which is preliminary data.</text>
</comment>
<evidence type="ECO:0000256" key="1">
    <source>
        <dbReference type="SAM" id="Phobius"/>
    </source>
</evidence>
<evidence type="ECO:0000313" key="3">
    <source>
        <dbReference type="EMBL" id="CAF3903330.1"/>
    </source>
</evidence>
<keyword evidence="4" id="KW-1185">Reference proteome</keyword>
<feature type="transmembrane region" description="Helical" evidence="1">
    <location>
        <begin position="247"/>
        <end position="267"/>
    </location>
</feature>
<feature type="transmembrane region" description="Helical" evidence="1">
    <location>
        <begin position="279"/>
        <end position="299"/>
    </location>
</feature>
<sequence>MQKGNSVDINICESRDIEIDDLTEPFNDVEAFNSIWEALQWKHIRARVPVCLRKTLRSRYMLANLVYLAYAIGILIIDFNPQVNGSADSSSVDQNNTYTTPAAPTLDQSIGNTPLVNRLYLEKKYSHIAPTYIYIGVSYALQLISGFAVVHIVSAFLYWWQWTGRSWLDVIMIPEYLNHIEAGLYLWSSLWYPKEDTMGGYYTLAVHKIELTAAIVELFASFGWIMSWYMTYTRTLGHGFTLDDPDFIAFSCTSISSIIYIVYNIQINVDPLQYGTNYLYTYGDIVYFVGSCYYIFACLRDDNWFWFLPLSGQYGIAPGRIRVETKNLPQIGRPVVLMIDPCRSRTRNTELAEPKAVDLVIVSHL</sequence>
<dbReference type="EMBL" id="CAJOBF010001029">
    <property type="protein sequence ID" value="CAF3903330.1"/>
    <property type="molecule type" value="Genomic_DNA"/>
</dbReference>
<feature type="transmembrane region" description="Helical" evidence="1">
    <location>
        <begin position="132"/>
        <end position="160"/>
    </location>
</feature>
<reference evidence="2" key="1">
    <citation type="submission" date="2021-02" db="EMBL/GenBank/DDBJ databases">
        <authorList>
            <person name="Nowell W R."/>
        </authorList>
    </citation>
    <scope>NUCLEOTIDE SEQUENCE</scope>
</reference>
<evidence type="ECO:0000313" key="2">
    <source>
        <dbReference type="EMBL" id="CAF3848456.1"/>
    </source>
</evidence>
<dbReference type="AlphaFoldDB" id="A0A819ED91"/>
<evidence type="ECO:0000313" key="4">
    <source>
        <dbReference type="Proteomes" id="UP000663866"/>
    </source>
</evidence>
<keyword evidence="1" id="KW-1133">Transmembrane helix</keyword>
<feature type="transmembrane region" description="Helical" evidence="1">
    <location>
        <begin position="207"/>
        <end position="226"/>
    </location>
</feature>
<feature type="transmembrane region" description="Helical" evidence="1">
    <location>
        <begin position="60"/>
        <end position="77"/>
    </location>
</feature>
<proteinExistence type="predicted"/>
<dbReference type="EMBL" id="CAJOBG010000711">
    <property type="protein sequence ID" value="CAF3848456.1"/>
    <property type="molecule type" value="Genomic_DNA"/>
</dbReference>
<keyword evidence="1" id="KW-0472">Membrane</keyword>
<gene>
    <name evidence="2" type="ORF">OVN521_LOCUS6708</name>
    <name evidence="3" type="ORF">UXM345_LOCUS10661</name>
</gene>
<name>A0A819ED91_9BILA</name>
<dbReference type="Proteomes" id="UP000663866">
    <property type="component" value="Unassembled WGS sequence"/>
</dbReference>
<protein>
    <submittedName>
        <fullName evidence="2">Uncharacterized protein</fullName>
    </submittedName>
</protein>
<keyword evidence="1" id="KW-0812">Transmembrane</keyword>
<accession>A0A819ED91</accession>
<organism evidence="2 4">
    <name type="scientific">Rotaria magnacalcarata</name>
    <dbReference type="NCBI Taxonomy" id="392030"/>
    <lineage>
        <taxon>Eukaryota</taxon>
        <taxon>Metazoa</taxon>
        <taxon>Spiralia</taxon>
        <taxon>Gnathifera</taxon>
        <taxon>Rotifera</taxon>
        <taxon>Eurotatoria</taxon>
        <taxon>Bdelloidea</taxon>
        <taxon>Philodinida</taxon>
        <taxon>Philodinidae</taxon>
        <taxon>Rotaria</taxon>
    </lineage>
</organism>